<dbReference type="RefSeq" id="XP_015519642.1">
    <property type="nucleotide sequence ID" value="XM_015664156.2"/>
</dbReference>
<protein>
    <submittedName>
        <fullName evidence="2">Uncharacterized protein LOC107224188</fullName>
    </submittedName>
</protein>
<evidence type="ECO:0000313" key="1">
    <source>
        <dbReference type="Proteomes" id="UP000829291"/>
    </source>
</evidence>
<dbReference type="InParanoid" id="A0A6J0BZD5"/>
<dbReference type="Proteomes" id="UP000829291">
    <property type="component" value="Chromosome 5"/>
</dbReference>
<evidence type="ECO:0000313" key="2">
    <source>
        <dbReference type="RefSeq" id="XP_015519642.1"/>
    </source>
</evidence>
<dbReference type="KEGG" id="nlo:107224188"/>
<dbReference type="OrthoDB" id="7657034at2759"/>
<organism evidence="2">
    <name type="scientific">Neodiprion lecontei</name>
    <name type="common">Redheaded pine sawfly</name>
    <dbReference type="NCBI Taxonomy" id="441921"/>
    <lineage>
        <taxon>Eukaryota</taxon>
        <taxon>Metazoa</taxon>
        <taxon>Ecdysozoa</taxon>
        <taxon>Arthropoda</taxon>
        <taxon>Hexapoda</taxon>
        <taxon>Insecta</taxon>
        <taxon>Pterygota</taxon>
        <taxon>Neoptera</taxon>
        <taxon>Endopterygota</taxon>
        <taxon>Hymenoptera</taxon>
        <taxon>Tenthredinoidea</taxon>
        <taxon>Diprionidae</taxon>
        <taxon>Diprioninae</taxon>
        <taxon>Neodiprion</taxon>
    </lineage>
</organism>
<sequence length="234" mass="26815">MPRVERVNCGSKVRLKLEKKKSASAVESTDSHPSCSDVVPKTDDCVIHDEDNTLFERIYSDLIVPKMPNCSWAIHRSPLPNKTIVASELTAWTEHNVEVAPLYIKQIVFDQKLNFEVFFVNTKMVLKDKPSAPQTVEEFEHILAYIDNIKLCPGGPAVTEFSNVSIECAYKDPTERWRHNLCSLEAVGELVCKSCFSLQEILQRHVQRNKVNGRSLPYSRTEKRKVPYRRAKRI</sequence>
<name>A0A6J0BZD5_NEOLC</name>
<gene>
    <name evidence="2" type="primary">LOC107224188</name>
</gene>
<reference evidence="2" key="1">
    <citation type="submission" date="2025-08" db="UniProtKB">
        <authorList>
            <consortium name="RefSeq"/>
        </authorList>
    </citation>
    <scope>IDENTIFICATION</scope>
    <source>
        <tissue evidence="2">Thorax and Abdomen</tissue>
    </source>
</reference>
<keyword evidence="1" id="KW-1185">Reference proteome</keyword>
<accession>A0A6J0BZD5</accession>
<dbReference type="AlphaFoldDB" id="A0A6J0BZD5"/>
<proteinExistence type="predicted"/>
<dbReference type="GeneID" id="107224188"/>